<sequence>MTTEEGTAADWTGVARSMAPEEITAAAVSGALPLDVDRTVGLGQHLLQLQEFDAAERFLAVARASGDAGVRGAAENGVAARELMRGERRRAGAALKRAEATGHPDVVEEARLTRALAATDPDEMVVLFRVCSRSPRERVAQEAALELGFMLLHGGGSREEALELLSVAHRSGQPYVEARAAVELADDLMEQAPRGQLPPAEHERVLTWLRQAEDSPYPAVLAKAELLHGLVHWERHEPEPARELWLRSARRHMPYSSYRSAINLVIDCLQDDGAGPLVAAQHLEHALLAEPAAAPDRLVTTALDSARPFQVVVALALTQAEKSPDRVLRRAAKRALKRF</sequence>
<keyword evidence="2" id="KW-1185">Reference proteome</keyword>
<dbReference type="EMBL" id="JBHSQJ010000099">
    <property type="protein sequence ID" value="MFC5910055.1"/>
    <property type="molecule type" value="Genomic_DNA"/>
</dbReference>
<dbReference type="Proteomes" id="UP001596174">
    <property type="component" value="Unassembled WGS sequence"/>
</dbReference>
<gene>
    <name evidence="1" type="ORF">ACFP3V_22905</name>
</gene>
<evidence type="ECO:0000313" key="1">
    <source>
        <dbReference type="EMBL" id="MFC5910055.1"/>
    </source>
</evidence>
<organism evidence="1 2">
    <name type="scientific">Streptacidiphilus monticola</name>
    <dbReference type="NCBI Taxonomy" id="2161674"/>
    <lineage>
        <taxon>Bacteria</taxon>
        <taxon>Bacillati</taxon>
        <taxon>Actinomycetota</taxon>
        <taxon>Actinomycetes</taxon>
        <taxon>Kitasatosporales</taxon>
        <taxon>Streptomycetaceae</taxon>
        <taxon>Streptacidiphilus</taxon>
    </lineage>
</organism>
<proteinExistence type="predicted"/>
<reference evidence="2" key="1">
    <citation type="journal article" date="2019" name="Int. J. Syst. Evol. Microbiol.">
        <title>The Global Catalogue of Microorganisms (GCM) 10K type strain sequencing project: providing services to taxonomists for standard genome sequencing and annotation.</title>
        <authorList>
            <consortium name="The Broad Institute Genomics Platform"/>
            <consortium name="The Broad Institute Genome Sequencing Center for Infectious Disease"/>
            <person name="Wu L."/>
            <person name="Ma J."/>
        </authorList>
    </citation>
    <scope>NUCLEOTIDE SEQUENCE [LARGE SCALE GENOMIC DNA]</scope>
    <source>
        <strain evidence="2">JCM 4816</strain>
    </source>
</reference>
<protein>
    <recommendedName>
        <fullName evidence="3">Tetratricopeptide repeat protein</fullName>
    </recommendedName>
</protein>
<name>A0ABW1G5M5_9ACTN</name>
<dbReference type="RefSeq" id="WP_380586537.1">
    <property type="nucleotide sequence ID" value="NZ_JBHSQJ010000099.1"/>
</dbReference>
<evidence type="ECO:0008006" key="3">
    <source>
        <dbReference type="Google" id="ProtNLM"/>
    </source>
</evidence>
<evidence type="ECO:0000313" key="2">
    <source>
        <dbReference type="Proteomes" id="UP001596174"/>
    </source>
</evidence>
<comment type="caution">
    <text evidence="1">The sequence shown here is derived from an EMBL/GenBank/DDBJ whole genome shotgun (WGS) entry which is preliminary data.</text>
</comment>
<accession>A0ABW1G5M5</accession>